<proteinExistence type="predicted"/>
<keyword evidence="2" id="KW-1185">Reference proteome</keyword>
<accession>A0A087TG33</accession>
<sequence length="56" mass="6428">MEAVENMAAEEDEAVTEVAMEATAKDDKQYDVYHRKPKTKSGVFLNVERKRIISVR</sequence>
<organism evidence="1 2">
    <name type="scientific">Stegodyphus mimosarum</name>
    <name type="common">African social velvet spider</name>
    <dbReference type="NCBI Taxonomy" id="407821"/>
    <lineage>
        <taxon>Eukaryota</taxon>
        <taxon>Metazoa</taxon>
        <taxon>Ecdysozoa</taxon>
        <taxon>Arthropoda</taxon>
        <taxon>Chelicerata</taxon>
        <taxon>Arachnida</taxon>
        <taxon>Araneae</taxon>
        <taxon>Araneomorphae</taxon>
        <taxon>Entelegynae</taxon>
        <taxon>Eresoidea</taxon>
        <taxon>Eresidae</taxon>
        <taxon>Stegodyphus</taxon>
    </lineage>
</organism>
<name>A0A087TG33_STEMI</name>
<dbReference type="EMBL" id="KK115057">
    <property type="protein sequence ID" value="KFM64072.1"/>
    <property type="molecule type" value="Genomic_DNA"/>
</dbReference>
<feature type="non-terminal residue" evidence="1">
    <location>
        <position position="56"/>
    </location>
</feature>
<evidence type="ECO:0000313" key="1">
    <source>
        <dbReference type="EMBL" id="KFM64072.1"/>
    </source>
</evidence>
<dbReference type="AlphaFoldDB" id="A0A087TG33"/>
<dbReference type="Proteomes" id="UP000054359">
    <property type="component" value="Unassembled WGS sequence"/>
</dbReference>
<gene>
    <name evidence="1" type="ORF">X975_17452</name>
</gene>
<reference evidence="1 2" key="1">
    <citation type="submission" date="2013-11" db="EMBL/GenBank/DDBJ databases">
        <title>Genome sequencing of Stegodyphus mimosarum.</title>
        <authorList>
            <person name="Bechsgaard J."/>
        </authorList>
    </citation>
    <scope>NUCLEOTIDE SEQUENCE [LARGE SCALE GENOMIC DNA]</scope>
</reference>
<evidence type="ECO:0000313" key="2">
    <source>
        <dbReference type="Proteomes" id="UP000054359"/>
    </source>
</evidence>
<protein>
    <submittedName>
        <fullName evidence="1">Uncharacterized protein</fullName>
    </submittedName>
</protein>